<keyword evidence="4" id="KW-0372">Hormone</keyword>
<evidence type="ECO:0000313" key="9">
    <source>
        <dbReference type="Proteomes" id="UP000077755"/>
    </source>
</evidence>
<evidence type="ECO:0000256" key="5">
    <source>
        <dbReference type="ARBA" id="ARBA00022729"/>
    </source>
</evidence>
<evidence type="ECO:0000256" key="3">
    <source>
        <dbReference type="ARBA" id="ARBA00022525"/>
    </source>
</evidence>
<evidence type="ECO:0008006" key="10">
    <source>
        <dbReference type="Google" id="ProtNLM"/>
    </source>
</evidence>
<comment type="similarity">
    <text evidence="2">Belongs to the plant rapid alkalinization factor (RALF) family.</text>
</comment>
<dbReference type="GO" id="GO:0009506">
    <property type="term" value="C:plasmodesma"/>
    <property type="evidence" value="ECO:0007669"/>
    <property type="project" value="TreeGrafter"/>
</dbReference>
<name>A0AAF0XI75_DAUCS</name>
<keyword evidence="6" id="KW-1015">Disulfide bond</keyword>
<dbReference type="PANTHER" id="PTHR33136">
    <property type="entry name" value="RAPID ALKALINIZATION FACTOR-LIKE"/>
    <property type="match status" value="1"/>
</dbReference>
<evidence type="ECO:0000256" key="6">
    <source>
        <dbReference type="ARBA" id="ARBA00023157"/>
    </source>
</evidence>
<gene>
    <name evidence="8" type="ORF">DCAR_0727050</name>
</gene>
<organism evidence="8 9">
    <name type="scientific">Daucus carota subsp. sativus</name>
    <name type="common">Carrot</name>
    <dbReference type="NCBI Taxonomy" id="79200"/>
    <lineage>
        <taxon>Eukaryota</taxon>
        <taxon>Viridiplantae</taxon>
        <taxon>Streptophyta</taxon>
        <taxon>Embryophyta</taxon>
        <taxon>Tracheophyta</taxon>
        <taxon>Spermatophyta</taxon>
        <taxon>Magnoliopsida</taxon>
        <taxon>eudicotyledons</taxon>
        <taxon>Gunneridae</taxon>
        <taxon>Pentapetalae</taxon>
        <taxon>asterids</taxon>
        <taxon>campanulids</taxon>
        <taxon>Apiales</taxon>
        <taxon>Apiaceae</taxon>
        <taxon>Apioideae</taxon>
        <taxon>Scandiceae</taxon>
        <taxon>Daucinae</taxon>
        <taxon>Daucus</taxon>
        <taxon>Daucus sect. Daucus</taxon>
    </lineage>
</organism>
<dbReference type="EMBL" id="CP093349">
    <property type="protein sequence ID" value="WOH07617.1"/>
    <property type="molecule type" value="Genomic_DNA"/>
</dbReference>
<sequence>MARVSIHVLVLILAMTMAIIAQSSHSPLDVELAVIGHSDDSAMLVGDVIDRDEEMMMESESARRNMAGQSHISYDALNKNRVPCNRRGQSYYNCNQTGRANPYRRGCTAATRCARHR</sequence>
<dbReference type="GO" id="GO:0005576">
    <property type="term" value="C:extracellular region"/>
    <property type="evidence" value="ECO:0007669"/>
    <property type="project" value="UniProtKB-SubCell"/>
</dbReference>
<dbReference type="GO" id="GO:0019722">
    <property type="term" value="P:calcium-mediated signaling"/>
    <property type="evidence" value="ECO:0007669"/>
    <property type="project" value="TreeGrafter"/>
</dbReference>
<comment type="subcellular location">
    <subcellularLocation>
        <location evidence="1">Secreted</location>
    </subcellularLocation>
</comment>
<feature type="signal peptide" evidence="7">
    <location>
        <begin position="1"/>
        <end position="21"/>
    </location>
</feature>
<keyword evidence="3" id="KW-0964">Secreted</keyword>
<feature type="chain" id="PRO_5042182135" description="Rapid ALkalinization Factor" evidence="7">
    <location>
        <begin position="22"/>
        <end position="117"/>
    </location>
</feature>
<keyword evidence="9" id="KW-1185">Reference proteome</keyword>
<dbReference type="InterPro" id="IPR008801">
    <property type="entry name" value="RALF"/>
</dbReference>
<dbReference type="AlphaFoldDB" id="A0AAF0XI75"/>
<proteinExistence type="inferred from homology"/>
<evidence type="ECO:0000256" key="4">
    <source>
        <dbReference type="ARBA" id="ARBA00022702"/>
    </source>
</evidence>
<dbReference type="PANTHER" id="PTHR33136:SF89">
    <property type="entry name" value="PROTEIN RALF-LIKE 19"/>
    <property type="match status" value="1"/>
</dbReference>
<dbReference type="Proteomes" id="UP000077755">
    <property type="component" value="Chromosome 7"/>
</dbReference>
<keyword evidence="5 7" id="KW-0732">Signal</keyword>
<evidence type="ECO:0000313" key="8">
    <source>
        <dbReference type="EMBL" id="WOH07617.1"/>
    </source>
</evidence>
<evidence type="ECO:0000256" key="2">
    <source>
        <dbReference type="ARBA" id="ARBA00009178"/>
    </source>
</evidence>
<accession>A0AAF0XI75</accession>
<dbReference type="GO" id="GO:0005179">
    <property type="term" value="F:hormone activity"/>
    <property type="evidence" value="ECO:0007669"/>
    <property type="project" value="UniProtKB-KW"/>
</dbReference>
<reference evidence="8" key="2">
    <citation type="submission" date="2022-03" db="EMBL/GenBank/DDBJ databases">
        <title>Draft title - Genomic analysis of global carrot germplasm unveils the trajectory of domestication and the origin of high carotenoid orange carrot.</title>
        <authorList>
            <person name="Iorizzo M."/>
            <person name="Ellison S."/>
            <person name="Senalik D."/>
            <person name="Macko-Podgorni A."/>
            <person name="Grzebelus D."/>
            <person name="Bostan H."/>
            <person name="Rolling W."/>
            <person name="Curaba J."/>
            <person name="Simon P."/>
        </authorList>
    </citation>
    <scope>NUCLEOTIDE SEQUENCE</scope>
    <source>
        <tissue evidence="8">Leaf</tissue>
    </source>
</reference>
<dbReference type="Pfam" id="PF05498">
    <property type="entry name" value="RALF"/>
    <property type="match status" value="1"/>
</dbReference>
<protein>
    <recommendedName>
        <fullName evidence="10">Rapid ALkalinization Factor</fullName>
    </recommendedName>
</protein>
<reference evidence="8" key="1">
    <citation type="journal article" date="2016" name="Nat. Genet.">
        <title>A high-quality carrot genome assembly provides new insights into carotenoid accumulation and asterid genome evolution.</title>
        <authorList>
            <person name="Iorizzo M."/>
            <person name="Ellison S."/>
            <person name="Senalik D."/>
            <person name="Zeng P."/>
            <person name="Satapoomin P."/>
            <person name="Huang J."/>
            <person name="Bowman M."/>
            <person name="Iovene M."/>
            <person name="Sanseverino W."/>
            <person name="Cavagnaro P."/>
            <person name="Yildiz M."/>
            <person name="Macko-Podgorni A."/>
            <person name="Moranska E."/>
            <person name="Grzebelus E."/>
            <person name="Grzebelus D."/>
            <person name="Ashrafi H."/>
            <person name="Zheng Z."/>
            <person name="Cheng S."/>
            <person name="Spooner D."/>
            <person name="Van Deynze A."/>
            <person name="Simon P."/>
        </authorList>
    </citation>
    <scope>NUCLEOTIDE SEQUENCE</scope>
    <source>
        <tissue evidence="8">Leaf</tissue>
    </source>
</reference>
<evidence type="ECO:0000256" key="1">
    <source>
        <dbReference type="ARBA" id="ARBA00004613"/>
    </source>
</evidence>
<evidence type="ECO:0000256" key="7">
    <source>
        <dbReference type="SAM" id="SignalP"/>
    </source>
</evidence>